<dbReference type="CDD" id="cd01292">
    <property type="entry name" value="metallo-dependent_hydrolases"/>
    <property type="match status" value="1"/>
</dbReference>
<evidence type="ECO:0000256" key="12">
    <source>
        <dbReference type="RuleBase" id="RU366045"/>
    </source>
</evidence>
<dbReference type="GO" id="GO:0019748">
    <property type="term" value="P:secondary metabolic process"/>
    <property type="evidence" value="ECO:0007669"/>
    <property type="project" value="TreeGrafter"/>
</dbReference>
<comment type="catalytic activity">
    <reaction evidence="12">
        <text>2-amino-3-carboxymuconate 6-semialdehyde + H(+) = 2-aminomuconate 6-semialdehyde + CO2</text>
        <dbReference type="Rhea" id="RHEA:16557"/>
        <dbReference type="ChEBI" id="CHEBI:15378"/>
        <dbReference type="ChEBI" id="CHEBI:16526"/>
        <dbReference type="ChEBI" id="CHEBI:77634"/>
        <dbReference type="ChEBI" id="CHEBI:77803"/>
        <dbReference type="EC" id="4.1.1.45"/>
    </reaction>
</comment>
<dbReference type="AlphaFoldDB" id="A0A8J6KZ44"/>
<evidence type="ECO:0000256" key="11">
    <source>
        <dbReference type="ARBA" id="ARBA00031120"/>
    </source>
</evidence>
<feature type="region of interest" description="Disordered" evidence="13">
    <location>
        <begin position="458"/>
        <end position="508"/>
    </location>
</feature>
<feature type="compositionally biased region" description="Basic and acidic residues" evidence="13">
    <location>
        <begin position="590"/>
        <end position="616"/>
    </location>
</feature>
<evidence type="ECO:0000256" key="6">
    <source>
        <dbReference type="ARBA" id="ARBA00022723"/>
    </source>
</evidence>
<protein>
    <recommendedName>
        <fullName evidence="5 12">2-amino-3-carboxymuconate-6-semialdehyde decarboxylase</fullName>
        <ecNumber evidence="4 12">4.1.1.45</ecNumber>
    </recommendedName>
    <alternativeName>
        <fullName evidence="11 12">Picolinate carboxylase</fullName>
    </alternativeName>
</protein>
<organism evidence="15 16">
    <name type="scientific">Microtus ochrogaster</name>
    <name type="common">Prairie vole</name>
    <dbReference type="NCBI Taxonomy" id="79684"/>
    <lineage>
        <taxon>Eukaryota</taxon>
        <taxon>Metazoa</taxon>
        <taxon>Chordata</taxon>
        <taxon>Craniata</taxon>
        <taxon>Vertebrata</taxon>
        <taxon>Euteleostomi</taxon>
        <taxon>Mammalia</taxon>
        <taxon>Eutheria</taxon>
        <taxon>Euarchontoglires</taxon>
        <taxon>Glires</taxon>
        <taxon>Rodentia</taxon>
        <taxon>Myomorpha</taxon>
        <taxon>Muroidea</taxon>
        <taxon>Cricetidae</taxon>
        <taxon>Arvicolinae</taxon>
        <taxon>Microtus</taxon>
    </lineage>
</organism>
<dbReference type="EMBL" id="JAATJU010023132">
    <property type="protein sequence ID" value="KAH0508702.1"/>
    <property type="molecule type" value="Genomic_DNA"/>
</dbReference>
<dbReference type="GO" id="GO:0046872">
    <property type="term" value="F:metal ion binding"/>
    <property type="evidence" value="ECO:0007669"/>
    <property type="project" value="UniProtKB-KW"/>
</dbReference>
<evidence type="ECO:0000256" key="10">
    <source>
        <dbReference type="ARBA" id="ARBA00025318"/>
    </source>
</evidence>
<feature type="compositionally biased region" description="Low complexity" evidence="13">
    <location>
        <begin position="704"/>
        <end position="718"/>
    </location>
</feature>
<dbReference type="InterPro" id="IPR032465">
    <property type="entry name" value="ACMSD"/>
</dbReference>
<comment type="function">
    <text evidence="10">Converts alpha-amino-beta-carboxymuconate-epsilon-semialdehyde (ACMS) to alpha-aminomuconate semialdehyde (AMS). ACMS can be converted non-enzymatically to quinolate (QA), a key precursor of NAD, and a potent endogenous excitotoxin of neuronal cells which is implicated in the pathogenesis of various neurodegenerative disorders. In the presence of ACMSD, ACMS is converted to AMS, a benign catabolite. ACMSD ultimately controls the metabolic fate of tryptophan catabolism along the kynurenine pathway.</text>
</comment>
<dbReference type="GO" id="GO:0006569">
    <property type="term" value="P:L-tryptophan catabolic process"/>
    <property type="evidence" value="ECO:0007669"/>
    <property type="project" value="UniProtKB-ARBA"/>
</dbReference>
<reference evidence="15" key="1">
    <citation type="submission" date="2020-03" db="EMBL/GenBank/DDBJ databases">
        <title>Studies in the Genomics of Life Span.</title>
        <authorList>
            <person name="Glass D."/>
        </authorList>
    </citation>
    <scope>NUCLEOTIDE SEQUENCE</scope>
    <source>
        <strain evidence="15">LTLLF</strain>
        <tissue evidence="15">Muscle</tissue>
    </source>
</reference>
<feature type="region of interest" description="Disordered" evidence="13">
    <location>
        <begin position="533"/>
        <end position="718"/>
    </location>
</feature>
<feature type="domain" description="Amidohydrolase-related" evidence="14">
    <location>
        <begin position="3"/>
        <end position="281"/>
    </location>
</feature>
<evidence type="ECO:0000256" key="8">
    <source>
        <dbReference type="ARBA" id="ARBA00022833"/>
    </source>
</evidence>
<evidence type="ECO:0000256" key="7">
    <source>
        <dbReference type="ARBA" id="ARBA00022793"/>
    </source>
</evidence>
<dbReference type="InterPro" id="IPR032466">
    <property type="entry name" value="Metal_Hydrolase"/>
</dbReference>
<dbReference type="InterPro" id="IPR006680">
    <property type="entry name" value="Amidohydro-rel"/>
</dbReference>
<feature type="compositionally biased region" description="Polar residues" evidence="13">
    <location>
        <begin position="372"/>
        <end position="382"/>
    </location>
</feature>
<dbReference type="GO" id="GO:0005829">
    <property type="term" value="C:cytosol"/>
    <property type="evidence" value="ECO:0007669"/>
    <property type="project" value="UniProtKB-UniRule"/>
</dbReference>
<evidence type="ECO:0000313" key="15">
    <source>
        <dbReference type="EMBL" id="KAH0508702.1"/>
    </source>
</evidence>
<name>A0A8J6KZ44_MICOH</name>
<feature type="compositionally biased region" description="Basic and acidic residues" evidence="13">
    <location>
        <begin position="470"/>
        <end position="484"/>
    </location>
</feature>
<feature type="compositionally biased region" description="Basic and acidic residues" evidence="13">
    <location>
        <begin position="625"/>
        <end position="638"/>
    </location>
</feature>
<keyword evidence="9 12" id="KW-0456">Lyase</keyword>
<dbReference type="GO" id="GO:0001760">
    <property type="term" value="F:aminocarboxymuconate-semialdehyde decarboxylase activity"/>
    <property type="evidence" value="ECO:0007669"/>
    <property type="project" value="UniProtKB-UniRule"/>
</dbReference>
<feature type="compositionally biased region" description="Low complexity" evidence="13">
    <location>
        <begin position="494"/>
        <end position="503"/>
    </location>
</feature>
<keyword evidence="8" id="KW-0862">Zinc</keyword>
<feature type="compositionally biased region" description="Basic residues" evidence="13">
    <location>
        <begin position="639"/>
        <end position="650"/>
    </location>
</feature>
<dbReference type="PANTHER" id="PTHR21240:SF27">
    <property type="entry name" value="2-AMINO-3-CARBOXYMUCONATE-6-SEMIALDEHYDE DECARBOXYLASE"/>
    <property type="match status" value="1"/>
</dbReference>
<dbReference type="Pfam" id="PF04909">
    <property type="entry name" value="Amidohydro_2"/>
    <property type="match status" value="1"/>
</dbReference>
<accession>A0A8J6KZ44</accession>
<dbReference type="GO" id="GO:0016787">
    <property type="term" value="F:hydrolase activity"/>
    <property type="evidence" value="ECO:0007669"/>
    <property type="project" value="InterPro"/>
</dbReference>
<sequence>MKIDIHTHILPKEWPDLEKRFGYGGWVQLQQQGKVCLCVLGVMVQALSTVPVMFSYWAKPKDTLELCQFLNNDLAATVARYPRRFVGLGTLPMQAPELAVEEMERCVRELGFPGVQIGSHINMWDLNDPELFPVYTAAERLNCSLFVHPWDMQMDGRMAKYWLPWLVGMPSETTVAICSMIMGGVFEKFPKLKVCFAHGGGAFPFTVGRIAHGFNMRPDLCAQDNSSDPRKYLGSFYTDSLVHDPRSLKLLTDVIGKDKVILGTDYPFPLGEQEPGKLIESMGEFDKETKIISPTALFLAAKVEEQARKLEHVIKVAHACLHPLEPLLDTKCDAMAKKPKVDGQVSETSLLGSSLVQNSLLVDSVTGVPANPSFQKPSTSTFPAPIPLNSGNTSVQDSRASDNLSVLAAGMPSTSYSLSSHQEWPQHPDSARTDPGYTQKQEATLSGSQYISFQQGPSMTLHSGLHHRPDKVADHSSAKQEYAHKSGSSKHHGPVPAVPGVVPQKMSLDKYREKRKLETLDLDTRDHYIAAHAEQQHKHGPAVSGSSVTSPIKMKLPITNSDKPEKHMAEKKEKSGSLKLRIPIPPPDKGPSKEELKMKIKVSSSERHSSSDEGSGKSKHSSPHISRDHKEKHKEHPANRHHSSHKHLHMHSGGAKHAADGMPPTVLRSPVGMGPDGISSGSSARKKLHINDASHNHHSKMSKSSKSSGSSSSSSSVKQYLSSHSSVFNHPLLPPPPVTYQVGYGHLSTLVKLDKKPVEPHGPEANHEYSTSSQHLDYKDTFDMLDSLLSAQGMNM</sequence>
<keyword evidence="7 12" id="KW-0210">Decarboxylase</keyword>
<proteinExistence type="inferred from homology"/>
<evidence type="ECO:0000256" key="1">
    <source>
        <dbReference type="ARBA" id="ARBA00005079"/>
    </source>
</evidence>
<comment type="caution">
    <text evidence="15">The sequence shown here is derived from an EMBL/GenBank/DDBJ whole genome shotgun (WGS) entry which is preliminary data.</text>
</comment>
<gene>
    <name evidence="15" type="ORF">LTLLF_162300</name>
</gene>
<comment type="subunit">
    <text evidence="3 12">Monomer.</text>
</comment>
<dbReference type="FunFam" id="3.20.20.140:FF:000029">
    <property type="entry name" value="2-amino-3-carboxymuconate-6-semialdehyde decarboxylase"/>
    <property type="match status" value="1"/>
</dbReference>
<dbReference type="PANTHER" id="PTHR21240">
    <property type="entry name" value="2-AMINO-3-CARBOXYLMUCONATE-6-SEMIALDEHYDE DECARBOXYLASE"/>
    <property type="match status" value="1"/>
</dbReference>
<dbReference type="EC" id="4.1.1.45" evidence="4 12"/>
<evidence type="ECO:0000256" key="9">
    <source>
        <dbReference type="ARBA" id="ARBA00023239"/>
    </source>
</evidence>
<feature type="region of interest" description="Disordered" evidence="13">
    <location>
        <begin position="372"/>
        <end position="400"/>
    </location>
</feature>
<dbReference type="SUPFAM" id="SSF51556">
    <property type="entry name" value="Metallo-dependent hydrolases"/>
    <property type="match status" value="1"/>
</dbReference>
<dbReference type="Gene3D" id="3.20.20.140">
    <property type="entry name" value="Metal-dependent hydrolases"/>
    <property type="match status" value="1"/>
</dbReference>
<feature type="region of interest" description="Disordered" evidence="13">
    <location>
        <begin position="415"/>
        <end position="440"/>
    </location>
</feature>
<evidence type="ECO:0000256" key="2">
    <source>
        <dbReference type="ARBA" id="ARBA00005871"/>
    </source>
</evidence>
<dbReference type="GO" id="GO:1904985">
    <property type="term" value="P:negative regulation of quinolinate biosynthetic process"/>
    <property type="evidence" value="ECO:0007669"/>
    <property type="project" value="UniProtKB-UniRule"/>
</dbReference>
<dbReference type="SUPFAM" id="SSF47954">
    <property type="entry name" value="Cyclin-like"/>
    <property type="match status" value="1"/>
</dbReference>
<comment type="pathway">
    <text evidence="1 12">Secondary metabolite metabolism; quinolate metabolism.</text>
</comment>
<evidence type="ECO:0000259" key="14">
    <source>
        <dbReference type="Pfam" id="PF04909"/>
    </source>
</evidence>
<comment type="similarity">
    <text evidence="2">Belongs to the metallo-dependent hydrolases superfamily. ACMSD family.</text>
</comment>
<evidence type="ECO:0000256" key="3">
    <source>
        <dbReference type="ARBA" id="ARBA00011245"/>
    </source>
</evidence>
<evidence type="ECO:0000256" key="4">
    <source>
        <dbReference type="ARBA" id="ARBA00012365"/>
    </source>
</evidence>
<evidence type="ECO:0000256" key="13">
    <source>
        <dbReference type="SAM" id="MobiDB-lite"/>
    </source>
</evidence>
<dbReference type="Proteomes" id="UP000710432">
    <property type="component" value="Unassembled WGS sequence"/>
</dbReference>
<evidence type="ECO:0000256" key="5">
    <source>
        <dbReference type="ARBA" id="ARBA00021214"/>
    </source>
</evidence>
<evidence type="ECO:0000313" key="16">
    <source>
        <dbReference type="Proteomes" id="UP000710432"/>
    </source>
</evidence>
<feature type="compositionally biased region" description="Basic and acidic residues" evidence="13">
    <location>
        <begin position="562"/>
        <end position="576"/>
    </location>
</feature>
<dbReference type="InterPro" id="IPR036915">
    <property type="entry name" value="Cyclin-like_sf"/>
</dbReference>
<dbReference type="UniPathway" id="UPA00270"/>
<keyword evidence="6" id="KW-0479">Metal-binding</keyword>
<feature type="compositionally biased region" description="Polar residues" evidence="13">
    <location>
        <begin position="389"/>
        <end position="400"/>
    </location>
</feature>